<dbReference type="InterPro" id="IPR036688">
    <property type="entry name" value="MoeA_C_domain_IV_sf"/>
</dbReference>
<dbReference type="InterPro" id="IPR038987">
    <property type="entry name" value="MoeA-like"/>
</dbReference>
<dbReference type="GO" id="GO:0046872">
    <property type="term" value="F:metal ion binding"/>
    <property type="evidence" value="ECO:0007669"/>
    <property type="project" value="UniProtKB-UniRule"/>
</dbReference>
<dbReference type="EC" id="2.10.1.1" evidence="11"/>
<evidence type="ECO:0000256" key="7">
    <source>
        <dbReference type="ARBA" id="ARBA00022723"/>
    </source>
</evidence>
<sequence length="411" mass="43396">MFDKNHLLPGDALKRVLSAIPERQETTERLRIEECYGRILASPVVAPEDLPAFARSTVDGFAVHSSDTFGARESLPAYINVKGEVFMGVAPDFSIGKGECARIPTGGMLPPGADAVVMLEYAQTVSDDMIEVMKPVAPHENIIRRGEDVEEGMLVLTRGRRLRPQDIGALAGLGITGVDVFTKPVVALVSTGDEIVPPGTPLRPGQVRDINSFTLAGLISEHGGVPVKKGIFSDEYGVIRGAIEEALSAADMVLVSGGTSAGVKDMTSTIIDDIGKPGVLFHGVSLKPGKPMIGGVIGNTPLFGLPGHPAAAVVCFDLFILPLLERLSGLDTGKCFPRTVRARMAKSIASSAGREDHIRVALERQGDELLAVPVLGKSGLITTLVRADGMVGIPQEKLGLDAGEEVTVKLF</sequence>
<dbReference type="SMART" id="SM00852">
    <property type="entry name" value="MoCF_biosynth"/>
    <property type="match status" value="1"/>
</dbReference>
<evidence type="ECO:0000256" key="4">
    <source>
        <dbReference type="ARBA" id="ARBA00010763"/>
    </source>
</evidence>
<evidence type="ECO:0000256" key="1">
    <source>
        <dbReference type="ARBA" id="ARBA00001946"/>
    </source>
</evidence>
<dbReference type="InterPro" id="IPR005110">
    <property type="entry name" value="MoeA_linker/N"/>
</dbReference>
<dbReference type="PANTHER" id="PTHR10192">
    <property type="entry name" value="MOLYBDOPTERIN BIOSYNTHESIS PROTEIN"/>
    <property type="match status" value="1"/>
</dbReference>
<dbReference type="CDD" id="cd00887">
    <property type="entry name" value="MoeA"/>
    <property type="match status" value="1"/>
</dbReference>
<dbReference type="Proteomes" id="UP000705867">
    <property type="component" value="Unassembled WGS sequence"/>
</dbReference>
<dbReference type="NCBIfam" id="NF045515">
    <property type="entry name" value="Glp_gephyrin"/>
    <property type="match status" value="1"/>
</dbReference>
<comment type="pathway">
    <text evidence="3 11">Cofactor biosynthesis; molybdopterin biosynthesis.</text>
</comment>
<dbReference type="InterPro" id="IPR036135">
    <property type="entry name" value="MoeA_linker/N_sf"/>
</dbReference>
<feature type="domain" description="MoaB/Mog" evidence="12">
    <location>
        <begin position="187"/>
        <end position="326"/>
    </location>
</feature>
<keyword evidence="8 11" id="KW-0460">Magnesium</keyword>
<dbReference type="GO" id="GO:0005829">
    <property type="term" value="C:cytosol"/>
    <property type="evidence" value="ECO:0007669"/>
    <property type="project" value="TreeGrafter"/>
</dbReference>
<comment type="similarity">
    <text evidence="4 11">Belongs to the MoeA family.</text>
</comment>
<keyword evidence="9 11" id="KW-0501">Molybdenum cofactor biosynthesis</keyword>
<dbReference type="SUPFAM" id="SSF63882">
    <property type="entry name" value="MoeA N-terminal region -like"/>
    <property type="match status" value="1"/>
</dbReference>
<evidence type="ECO:0000259" key="12">
    <source>
        <dbReference type="SMART" id="SM00852"/>
    </source>
</evidence>
<dbReference type="SUPFAM" id="SSF63867">
    <property type="entry name" value="MoeA C-terminal domain-like"/>
    <property type="match status" value="1"/>
</dbReference>
<dbReference type="NCBIfam" id="TIGR00177">
    <property type="entry name" value="molyb_syn"/>
    <property type="match status" value="1"/>
</dbReference>
<reference evidence="13" key="2">
    <citation type="submission" date="2021-08" db="EMBL/GenBank/DDBJ databases">
        <authorList>
            <person name="Dalcin Martins P."/>
        </authorList>
    </citation>
    <scope>NUCLEOTIDE SEQUENCE</scope>
    <source>
        <strain evidence="13">MAG_39</strain>
    </source>
</reference>
<evidence type="ECO:0000256" key="5">
    <source>
        <dbReference type="ARBA" id="ARBA00022505"/>
    </source>
</evidence>
<comment type="cofactor">
    <cofactor evidence="1 11">
        <name>Mg(2+)</name>
        <dbReference type="ChEBI" id="CHEBI:18420"/>
    </cofactor>
</comment>
<evidence type="ECO:0000313" key="13">
    <source>
        <dbReference type="EMBL" id="MBZ0155846.1"/>
    </source>
</evidence>
<organism evidence="13 14">
    <name type="scientific">Candidatus Nitrobium versatile</name>
    <dbReference type="NCBI Taxonomy" id="2884831"/>
    <lineage>
        <taxon>Bacteria</taxon>
        <taxon>Pseudomonadati</taxon>
        <taxon>Nitrospirota</taxon>
        <taxon>Nitrospiria</taxon>
        <taxon>Nitrospirales</taxon>
        <taxon>Nitrospiraceae</taxon>
        <taxon>Candidatus Nitrobium</taxon>
    </lineage>
</organism>
<reference evidence="13" key="1">
    <citation type="journal article" date="2021" name="bioRxiv">
        <title>Unraveling nitrogen, sulfur and carbon metabolic pathways and microbial community transcriptional responses to substrate deprivation and toxicity stresses in a bioreactor mimicking anoxic brackish coastal sediment conditions.</title>
        <authorList>
            <person name="Martins P.D."/>
            <person name="Echeveste M.J."/>
            <person name="Arshad A."/>
            <person name="Kurth J."/>
            <person name="Ouboter H."/>
            <person name="Jetten M.S.M."/>
            <person name="Welte C.U."/>
        </authorList>
    </citation>
    <scope>NUCLEOTIDE SEQUENCE</scope>
    <source>
        <strain evidence="13">MAG_39</strain>
    </source>
</reference>
<dbReference type="InterPro" id="IPR036425">
    <property type="entry name" value="MoaB/Mog-like_dom_sf"/>
</dbReference>
<dbReference type="Gene3D" id="3.90.105.10">
    <property type="entry name" value="Molybdopterin biosynthesis moea protein, domain 2"/>
    <property type="match status" value="1"/>
</dbReference>
<comment type="caution">
    <text evidence="13">The sequence shown here is derived from an EMBL/GenBank/DDBJ whole genome shotgun (WGS) entry which is preliminary data.</text>
</comment>
<dbReference type="Pfam" id="PF03453">
    <property type="entry name" value="MoeA_N"/>
    <property type="match status" value="1"/>
</dbReference>
<evidence type="ECO:0000256" key="11">
    <source>
        <dbReference type="RuleBase" id="RU365090"/>
    </source>
</evidence>
<keyword evidence="6 11" id="KW-0808">Transferase</keyword>
<dbReference type="Pfam" id="PF00994">
    <property type="entry name" value="MoCF_biosynth"/>
    <property type="match status" value="1"/>
</dbReference>
<dbReference type="EMBL" id="JAIOIV010000050">
    <property type="protein sequence ID" value="MBZ0155846.1"/>
    <property type="molecule type" value="Genomic_DNA"/>
</dbReference>
<dbReference type="Gene3D" id="3.40.980.10">
    <property type="entry name" value="MoaB/Mog-like domain"/>
    <property type="match status" value="1"/>
</dbReference>
<dbReference type="GO" id="GO:0061599">
    <property type="term" value="F:molybdopterin molybdotransferase activity"/>
    <property type="evidence" value="ECO:0007669"/>
    <property type="project" value="UniProtKB-UniRule"/>
</dbReference>
<dbReference type="Pfam" id="PF03454">
    <property type="entry name" value="MoeA_C"/>
    <property type="match status" value="1"/>
</dbReference>
<keyword evidence="7 11" id="KW-0479">Metal-binding</keyword>
<evidence type="ECO:0000256" key="8">
    <source>
        <dbReference type="ARBA" id="ARBA00022842"/>
    </source>
</evidence>
<comment type="catalytic activity">
    <reaction evidence="10">
        <text>adenylyl-molybdopterin + molybdate = Mo-molybdopterin + AMP + H(+)</text>
        <dbReference type="Rhea" id="RHEA:35047"/>
        <dbReference type="ChEBI" id="CHEBI:15378"/>
        <dbReference type="ChEBI" id="CHEBI:36264"/>
        <dbReference type="ChEBI" id="CHEBI:62727"/>
        <dbReference type="ChEBI" id="CHEBI:71302"/>
        <dbReference type="ChEBI" id="CHEBI:456215"/>
        <dbReference type="EC" id="2.10.1.1"/>
    </reaction>
</comment>
<evidence type="ECO:0000256" key="3">
    <source>
        <dbReference type="ARBA" id="ARBA00005046"/>
    </source>
</evidence>
<comment type="function">
    <text evidence="2 11">Catalyzes the insertion of molybdate into adenylated molybdopterin with the concomitant release of AMP.</text>
</comment>
<dbReference type="AlphaFoldDB" id="A0A953J401"/>
<dbReference type="PANTHER" id="PTHR10192:SF5">
    <property type="entry name" value="GEPHYRIN"/>
    <property type="match status" value="1"/>
</dbReference>
<evidence type="ECO:0000313" key="14">
    <source>
        <dbReference type="Proteomes" id="UP000705867"/>
    </source>
</evidence>
<dbReference type="SUPFAM" id="SSF53218">
    <property type="entry name" value="Molybdenum cofactor biosynthesis proteins"/>
    <property type="match status" value="1"/>
</dbReference>
<evidence type="ECO:0000256" key="2">
    <source>
        <dbReference type="ARBA" id="ARBA00002901"/>
    </source>
</evidence>
<dbReference type="GO" id="GO:0006777">
    <property type="term" value="P:Mo-molybdopterin cofactor biosynthetic process"/>
    <property type="evidence" value="ECO:0007669"/>
    <property type="project" value="UniProtKB-UniRule"/>
</dbReference>
<dbReference type="InterPro" id="IPR001453">
    <property type="entry name" value="MoaB/Mog_dom"/>
</dbReference>
<dbReference type="InterPro" id="IPR005111">
    <property type="entry name" value="MoeA_C_domain_IV"/>
</dbReference>
<evidence type="ECO:0000256" key="10">
    <source>
        <dbReference type="ARBA" id="ARBA00047317"/>
    </source>
</evidence>
<keyword evidence="5 11" id="KW-0500">Molybdenum</keyword>
<evidence type="ECO:0000256" key="6">
    <source>
        <dbReference type="ARBA" id="ARBA00022679"/>
    </source>
</evidence>
<dbReference type="Gene3D" id="2.170.190.11">
    <property type="entry name" value="Molybdopterin biosynthesis moea protein, domain 3"/>
    <property type="match status" value="1"/>
</dbReference>
<evidence type="ECO:0000256" key="9">
    <source>
        <dbReference type="ARBA" id="ARBA00023150"/>
    </source>
</evidence>
<accession>A0A953J401</accession>
<gene>
    <name evidence="13" type="ORF">K8I29_06470</name>
</gene>
<dbReference type="FunFam" id="3.40.980.10:FF:000004">
    <property type="entry name" value="Molybdopterin molybdenumtransferase"/>
    <property type="match status" value="1"/>
</dbReference>
<protein>
    <recommendedName>
        <fullName evidence="11">Molybdopterin molybdenumtransferase</fullName>
        <ecNumber evidence="11">2.10.1.1</ecNumber>
    </recommendedName>
</protein>
<name>A0A953J401_9BACT</name>
<dbReference type="Gene3D" id="2.40.340.10">
    <property type="entry name" value="MoeA, C-terminal, domain IV"/>
    <property type="match status" value="1"/>
</dbReference>
<dbReference type="FunFam" id="2.40.340.10:FF:000005">
    <property type="entry name" value="Molybdopterin molybdenumtransferase MoeA"/>
    <property type="match status" value="1"/>
</dbReference>
<proteinExistence type="inferred from homology"/>